<protein>
    <submittedName>
        <fullName evidence="1">YHS domain protein</fullName>
    </submittedName>
</protein>
<sequence>MMFIELFVPRGSLAPERIRHMAERLGDVEALSEGEEMHDGWRRVMESLIQVVVHEPLMWAVDRRALDPGAAPRYVVRFHVPAPWRKAMSPNLIAYATKVISEVEADPERPYRDPVVQVQVVGVTEGGLGLYGEPVDSERLVEIIGEPYRQDLAEGRAVRDPLCGVIVPLNDSTVTLEWEGTLHGFCCSGCREEFLRKKDKEAVRA</sequence>
<accession>A0ABV5DQQ1</accession>
<organism evidence="1 2">
    <name type="scientific">Nocardiopsis alba</name>
    <dbReference type="NCBI Taxonomy" id="53437"/>
    <lineage>
        <taxon>Bacteria</taxon>
        <taxon>Bacillati</taxon>
        <taxon>Actinomycetota</taxon>
        <taxon>Actinomycetes</taxon>
        <taxon>Streptosporangiales</taxon>
        <taxon>Nocardiopsidaceae</taxon>
        <taxon>Nocardiopsis</taxon>
    </lineage>
</organism>
<name>A0ABV5DQQ1_9ACTN</name>
<reference evidence="1 2" key="1">
    <citation type="submission" date="2024-01" db="EMBL/GenBank/DDBJ databases">
        <title>Genome mining of biosynthetic gene clusters to explore secondary metabolites of Streptomyces sp.</title>
        <authorList>
            <person name="Baig A."/>
            <person name="Ajitkumar Shintre N."/>
            <person name="Kumar H."/>
            <person name="Anbarasu A."/>
            <person name="Ramaiah S."/>
        </authorList>
    </citation>
    <scope>NUCLEOTIDE SEQUENCE [LARGE SCALE GENOMIC DNA]</scope>
    <source>
        <strain evidence="1 2">A01</strain>
    </source>
</reference>
<dbReference type="Proteomes" id="UP001585053">
    <property type="component" value="Unassembled WGS sequence"/>
</dbReference>
<proteinExistence type="predicted"/>
<dbReference type="EMBL" id="JAYMRS010000001">
    <property type="protein sequence ID" value="MFB8766918.1"/>
    <property type="molecule type" value="Genomic_DNA"/>
</dbReference>
<gene>
    <name evidence="1" type="ORF">VSQ78_04325</name>
</gene>
<keyword evidence="2" id="KW-1185">Reference proteome</keyword>
<comment type="caution">
    <text evidence="1">The sequence shown here is derived from an EMBL/GenBank/DDBJ whole genome shotgun (WGS) entry which is preliminary data.</text>
</comment>
<dbReference type="RefSeq" id="WP_014912939.1">
    <property type="nucleotide sequence ID" value="NZ_JAYMRS010000001.1"/>
</dbReference>
<evidence type="ECO:0000313" key="2">
    <source>
        <dbReference type="Proteomes" id="UP001585053"/>
    </source>
</evidence>
<evidence type="ECO:0000313" key="1">
    <source>
        <dbReference type="EMBL" id="MFB8766918.1"/>
    </source>
</evidence>